<dbReference type="PANTHER" id="PTHR46663:SF2">
    <property type="entry name" value="GGDEF DOMAIN-CONTAINING PROTEIN"/>
    <property type="match status" value="1"/>
</dbReference>
<dbReference type="CDD" id="cd13706">
    <property type="entry name" value="PBP2_HisK_like_1"/>
    <property type="match status" value="2"/>
</dbReference>
<dbReference type="RefSeq" id="WP_188839658.1">
    <property type="nucleotide sequence ID" value="NZ_BMOT01000001.1"/>
</dbReference>
<keyword evidence="5" id="KW-1185">Reference proteome</keyword>
<protein>
    <submittedName>
        <fullName evidence="4">Transporter substrate-binding domain-containing protein</fullName>
    </submittedName>
</protein>
<dbReference type="SMART" id="SM00267">
    <property type="entry name" value="GGDEF"/>
    <property type="match status" value="1"/>
</dbReference>
<evidence type="ECO:0000313" key="4">
    <source>
        <dbReference type="EMBL" id="MCL1115966.1"/>
    </source>
</evidence>
<organism evidence="4 5">
    <name type="scientific">Shewanella aestuarii</name>
    <dbReference type="NCBI Taxonomy" id="1028752"/>
    <lineage>
        <taxon>Bacteria</taxon>
        <taxon>Pseudomonadati</taxon>
        <taxon>Pseudomonadota</taxon>
        <taxon>Gammaproteobacteria</taxon>
        <taxon>Alteromonadales</taxon>
        <taxon>Shewanellaceae</taxon>
        <taxon>Shewanella</taxon>
    </lineage>
</organism>
<evidence type="ECO:0000256" key="2">
    <source>
        <dbReference type="SAM" id="SignalP"/>
    </source>
</evidence>
<dbReference type="PROSITE" id="PS50887">
    <property type="entry name" value="GGDEF"/>
    <property type="match status" value="1"/>
</dbReference>
<evidence type="ECO:0000256" key="1">
    <source>
        <dbReference type="SAM" id="Phobius"/>
    </source>
</evidence>
<accession>A0ABT0KY98</accession>
<evidence type="ECO:0000259" key="3">
    <source>
        <dbReference type="PROSITE" id="PS50887"/>
    </source>
</evidence>
<feature type="chain" id="PRO_5047371204" evidence="2">
    <location>
        <begin position="23"/>
        <end position="942"/>
    </location>
</feature>
<dbReference type="SMART" id="SM00062">
    <property type="entry name" value="PBPb"/>
    <property type="match status" value="2"/>
</dbReference>
<feature type="domain" description="GGDEF" evidence="3">
    <location>
        <begin position="810"/>
        <end position="942"/>
    </location>
</feature>
<dbReference type="InterPro" id="IPR029787">
    <property type="entry name" value="Nucleotide_cyclase"/>
</dbReference>
<evidence type="ECO:0000313" key="5">
    <source>
        <dbReference type="Proteomes" id="UP001203212"/>
    </source>
</evidence>
<sequence>MKLIGRLLFCILLWSNSWNVVANISQSTEDSINHVSLVLGEDSYPFQYIDDTGKPAGILVDLWREWSLVTSIPVSFEVRNWQQSLDSVKNGQFDVHIGMSPNDSRKLYFDFADPISSLQTFLFVHKSIGTKNNFNDLLAYQIGIVDGSSHEQSLLAKNANFSFRKYPSREALLSAAAKGEILVFAGIEGFQRNMSLEQDIATEYYISSRIPIDKTDISPAIAKGNPILLATINAGFVAIDAQQIERIERRWLGYHRDNAGVLIAMQTNIEPYADIGNDGLPHGLYIDLWKLWSTKTGISIDFVVGDMNSSVEDIKRGFADVHIGYPESNEMRTGLKQAWHLTSIKSRFFSLKNDLQDLRKIDNLRIGVFPTAPYISEIHKLYPNAQLRFYESTADMVDATVKGDVIGFIASSAMSSHYLLTNKLWTDFKQYSNIEFSTDIYSLTRLDDSGLAKRIRAGFDLISPEERLQIERKWLINPEDRYYSGVTSHIILSNQQKSYLSSLGAIKMGYLKDWRPMEFQGKNGEFLGVNSDIKSILVNHLGLSIIPVAFDNFDEMLLQLESGEIQLVASLAYNADRDKNILFSEPYWPSPWAVASDLTQPPIFHIGQLNNKTIAVVKGYQLIDQVRQLHPELSLVIVADTQEGLDAVVEGHADMFVEKVSTLADKLKNGQYPSLKLSLIADLADQQSRIGIFSDLTNLKPLIDRVLATIDKTSQQELYQKWNDVTLNTDNQFYQRWMKSLIIGLLIVSAIAVVVLVVNRRLKIEITRRKRAESQLVFIANHDNVTGLANRTLLEQELASAISSHQKSNTKFAILFIDLDGFKVVNDEHGHDVGDKLLKCVADLLSQSIRATDFVARFGGDEFVIILNHLDSIENAKRLADLVLKKLSQLNVIEQKPVQISASIGVALFPDDGVNSDELLKCADLLMYQAKRTGGHRHRDNQ</sequence>
<reference evidence="4 5" key="1">
    <citation type="submission" date="2022-01" db="EMBL/GenBank/DDBJ databases">
        <title>Whole genome-based taxonomy of the Shewanellaceae.</title>
        <authorList>
            <person name="Martin-Rodriguez A.J."/>
        </authorList>
    </citation>
    <scope>NUCLEOTIDE SEQUENCE [LARGE SCALE GENOMIC DNA]</scope>
    <source>
        <strain evidence="4 5">JCM 17801</strain>
    </source>
</reference>
<dbReference type="InterPro" id="IPR043128">
    <property type="entry name" value="Rev_trsase/Diguanyl_cyclase"/>
</dbReference>
<dbReference type="InterPro" id="IPR000160">
    <property type="entry name" value="GGDEF_dom"/>
</dbReference>
<dbReference type="Pfam" id="PF00497">
    <property type="entry name" value="SBP_bac_3"/>
    <property type="match status" value="2"/>
</dbReference>
<dbReference type="Pfam" id="PF00990">
    <property type="entry name" value="GGDEF"/>
    <property type="match status" value="1"/>
</dbReference>
<keyword evidence="1" id="KW-0812">Transmembrane</keyword>
<dbReference type="CDD" id="cd01949">
    <property type="entry name" value="GGDEF"/>
    <property type="match status" value="1"/>
</dbReference>
<dbReference type="SUPFAM" id="SSF55073">
    <property type="entry name" value="Nucleotide cyclase"/>
    <property type="match status" value="1"/>
</dbReference>
<dbReference type="NCBIfam" id="TIGR00254">
    <property type="entry name" value="GGDEF"/>
    <property type="match status" value="1"/>
</dbReference>
<gene>
    <name evidence="4" type="ORF">L2689_01720</name>
</gene>
<dbReference type="CDD" id="cd01007">
    <property type="entry name" value="PBP2_BvgS_HisK_like"/>
    <property type="match status" value="1"/>
</dbReference>
<dbReference type="EMBL" id="JAKILK010000001">
    <property type="protein sequence ID" value="MCL1115966.1"/>
    <property type="molecule type" value="Genomic_DNA"/>
</dbReference>
<dbReference type="Gene3D" id="3.30.70.270">
    <property type="match status" value="1"/>
</dbReference>
<dbReference type="PANTHER" id="PTHR46663">
    <property type="entry name" value="DIGUANYLATE CYCLASE DGCT-RELATED"/>
    <property type="match status" value="1"/>
</dbReference>
<dbReference type="InterPro" id="IPR052163">
    <property type="entry name" value="DGC-Regulatory_Protein"/>
</dbReference>
<feature type="transmembrane region" description="Helical" evidence="1">
    <location>
        <begin position="737"/>
        <end position="759"/>
    </location>
</feature>
<dbReference type="Gene3D" id="3.40.190.10">
    <property type="entry name" value="Periplasmic binding protein-like II"/>
    <property type="match status" value="6"/>
</dbReference>
<name>A0ABT0KY98_9GAMM</name>
<keyword evidence="2" id="KW-0732">Signal</keyword>
<feature type="signal peptide" evidence="2">
    <location>
        <begin position="1"/>
        <end position="22"/>
    </location>
</feature>
<comment type="caution">
    <text evidence="4">The sequence shown here is derived from an EMBL/GenBank/DDBJ whole genome shotgun (WGS) entry which is preliminary data.</text>
</comment>
<keyword evidence="1" id="KW-1133">Transmembrane helix</keyword>
<keyword evidence="1" id="KW-0472">Membrane</keyword>
<dbReference type="SUPFAM" id="SSF53850">
    <property type="entry name" value="Periplasmic binding protein-like II"/>
    <property type="match status" value="3"/>
</dbReference>
<proteinExistence type="predicted"/>
<dbReference type="Proteomes" id="UP001203212">
    <property type="component" value="Unassembled WGS sequence"/>
</dbReference>
<dbReference type="InterPro" id="IPR001638">
    <property type="entry name" value="Solute-binding_3/MltF_N"/>
</dbReference>